<dbReference type="OrthoDB" id="9813214at2"/>
<dbReference type="STRING" id="112248.SAMN05444392_105146"/>
<dbReference type="Gene3D" id="3.40.50.2000">
    <property type="entry name" value="Glycogen Phosphorylase B"/>
    <property type="match status" value="2"/>
</dbReference>
<name>A0A1M4XRW9_9BACL</name>
<dbReference type="CDD" id="cd03794">
    <property type="entry name" value="GT4_WbuB-like"/>
    <property type="match status" value="1"/>
</dbReference>
<proteinExistence type="predicted"/>
<dbReference type="GO" id="GO:0016757">
    <property type="term" value="F:glycosyltransferase activity"/>
    <property type="evidence" value="ECO:0007669"/>
    <property type="project" value="UniProtKB-KW"/>
</dbReference>
<dbReference type="Proteomes" id="UP000184476">
    <property type="component" value="Unassembled WGS sequence"/>
</dbReference>
<evidence type="ECO:0000259" key="4">
    <source>
        <dbReference type="Pfam" id="PF13439"/>
    </source>
</evidence>
<dbReference type="RefSeq" id="WP_084731409.1">
    <property type="nucleotide sequence ID" value="NZ_FQVL01000005.1"/>
</dbReference>
<dbReference type="InterPro" id="IPR001296">
    <property type="entry name" value="Glyco_trans_1"/>
</dbReference>
<dbReference type="PANTHER" id="PTHR12526:SF629">
    <property type="entry name" value="TEICHURONIC ACID BIOSYNTHESIS GLYCOSYLTRANSFERASE TUAH-RELATED"/>
    <property type="match status" value="1"/>
</dbReference>
<dbReference type="Pfam" id="PF00534">
    <property type="entry name" value="Glycos_transf_1"/>
    <property type="match status" value="1"/>
</dbReference>
<evidence type="ECO:0000256" key="1">
    <source>
        <dbReference type="ARBA" id="ARBA00022676"/>
    </source>
</evidence>
<dbReference type="Pfam" id="PF13439">
    <property type="entry name" value="Glyco_transf_4"/>
    <property type="match status" value="1"/>
</dbReference>
<feature type="domain" description="Glycosyltransferase subfamily 4-like N-terminal" evidence="4">
    <location>
        <begin position="24"/>
        <end position="153"/>
    </location>
</feature>
<evidence type="ECO:0000256" key="2">
    <source>
        <dbReference type="ARBA" id="ARBA00022679"/>
    </source>
</evidence>
<accession>A0A1M4XRW9</accession>
<dbReference type="EMBL" id="FQVL01000005">
    <property type="protein sequence ID" value="SHE96239.1"/>
    <property type="molecule type" value="Genomic_DNA"/>
</dbReference>
<dbReference type="SUPFAM" id="SSF53756">
    <property type="entry name" value="UDP-Glycosyltransferase/glycogen phosphorylase"/>
    <property type="match status" value="1"/>
</dbReference>
<gene>
    <name evidence="5" type="ORF">SAMN05444392_105146</name>
</gene>
<dbReference type="InterPro" id="IPR028098">
    <property type="entry name" value="Glyco_trans_4-like_N"/>
</dbReference>
<evidence type="ECO:0000313" key="5">
    <source>
        <dbReference type="EMBL" id="SHE96239.1"/>
    </source>
</evidence>
<feature type="domain" description="Glycosyl transferase family 1" evidence="3">
    <location>
        <begin position="184"/>
        <end position="347"/>
    </location>
</feature>
<reference evidence="5 6" key="1">
    <citation type="submission" date="2016-11" db="EMBL/GenBank/DDBJ databases">
        <authorList>
            <person name="Jaros S."/>
            <person name="Januszkiewicz K."/>
            <person name="Wedrychowicz H."/>
        </authorList>
    </citation>
    <scope>NUCLEOTIDE SEQUENCE [LARGE SCALE GENOMIC DNA]</scope>
    <source>
        <strain evidence="5 6">DSM 44666</strain>
    </source>
</reference>
<keyword evidence="6" id="KW-1185">Reference proteome</keyword>
<dbReference type="AlphaFoldDB" id="A0A1M4XRW9"/>
<sequence length="380" mass="44610">MGKKKVMILSSVHAYDDPRVFHKEAVSLAQAGYEVELHAVAEFEQKEEQGVKIVGVKRLSRWKRLYNGWVLYKRALASGADIFHFHDPELLPWGVCIQRRTGKPVIYDSHEDLPQQIHTKPWIPRWMRPLVSSIVKVIEKGLAKRLAAVITVKDDFNVKFTSKGAKEVVTVKNYPLFTPLTEQQEDKSVNRILYVGGVSYLRGYREMIEMMEYIPEEYQAELHIIGPLQHIKQEDQNQEALKEKNIFIHGRVSFEQVKEWYKKGKVGLTCLHPIDNYRESLPIKLFEYMSMGLPQVATNFPQWQEILESNQCGYVVDPLKPEQIAEKVVEILKDPEHFQLMSRQARKTYEEKYNWQMEEKHLFALYQRLLQDDSRKEHTR</sequence>
<dbReference type="PANTHER" id="PTHR12526">
    <property type="entry name" value="GLYCOSYLTRANSFERASE"/>
    <property type="match status" value="1"/>
</dbReference>
<protein>
    <submittedName>
        <fullName evidence="5">Glycosyltransferase involved in cell wall bisynthesis</fullName>
    </submittedName>
</protein>
<organism evidence="5 6">
    <name type="scientific">Seinonella peptonophila</name>
    <dbReference type="NCBI Taxonomy" id="112248"/>
    <lineage>
        <taxon>Bacteria</taxon>
        <taxon>Bacillati</taxon>
        <taxon>Bacillota</taxon>
        <taxon>Bacilli</taxon>
        <taxon>Bacillales</taxon>
        <taxon>Thermoactinomycetaceae</taxon>
        <taxon>Seinonella</taxon>
    </lineage>
</organism>
<evidence type="ECO:0000259" key="3">
    <source>
        <dbReference type="Pfam" id="PF00534"/>
    </source>
</evidence>
<evidence type="ECO:0000313" key="6">
    <source>
        <dbReference type="Proteomes" id="UP000184476"/>
    </source>
</evidence>
<keyword evidence="2 5" id="KW-0808">Transferase</keyword>
<keyword evidence="1" id="KW-0328">Glycosyltransferase</keyword>